<proteinExistence type="predicted"/>
<dbReference type="Gene3D" id="3.90.1300.10">
    <property type="entry name" value="Amidase signature (AS) domain"/>
    <property type="match status" value="1"/>
</dbReference>
<dbReference type="AlphaFoldDB" id="K1TN78"/>
<evidence type="ECO:0000259" key="1">
    <source>
        <dbReference type="Pfam" id="PF01425"/>
    </source>
</evidence>
<dbReference type="PANTHER" id="PTHR11895:SF151">
    <property type="entry name" value="GLUTAMYL-TRNA(GLN) AMIDOTRANSFERASE SUBUNIT A"/>
    <property type="match status" value="1"/>
</dbReference>
<dbReference type="InterPro" id="IPR036928">
    <property type="entry name" value="AS_sf"/>
</dbReference>
<keyword evidence="2" id="KW-0808">Transferase</keyword>
<accession>K1TN78</accession>
<dbReference type="SUPFAM" id="SSF75304">
    <property type="entry name" value="Amidase signature (AS) enzymes"/>
    <property type="match status" value="1"/>
</dbReference>
<dbReference type="PROSITE" id="PS00571">
    <property type="entry name" value="AMIDASES"/>
    <property type="match status" value="1"/>
</dbReference>
<reference evidence="2" key="1">
    <citation type="journal article" date="2013" name="Environ. Microbiol.">
        <title>Microbiota from the distal guts of lean and obese adolescents exhibit partial functional redundancy besides clear differences in community structure.</title>
        <authorList>
            <person name="Ferrer M."/>
            <person name="Ruiz A."/>
            <person name="Lanza F."/>
            <person name="Haange S.B."/>
            <person name="Oberbach A."/>
            <person name="Till H."/>
            <person name="Bargiela R."/>
            <person name="Campoy C."/>
            <person name="Segura M.T."/>
            <person name="Richter M."/>
            <person name="von Bergen M."/>
            <person name="Seifert J."/>
            <person name="Suarez A."/>
        </authorList>
    </citation>
    <scope>NUCLEOTIDE SEQUENCE</scope>
</reference>
<dbReference type="PANTHER" id="PTHR11895">
    <property type="entry name" value="TRANSAMIDASE"/>
    <property type="match status" value="1"/>
</dbReference>
<comment type="caution">
    <text evidence="2">The sequence shown here is derived from an EMBL/GenBank/DDBJ whole genome shotgun (WGS) entry which is preliminary data.</text>
</comment>
<evidence type="ECO:0000313" key="2">
    <source>
        <dbReference type="EMBL" id="EKC74577.1"/>
    </source>
</evidence>
<feature type="non-terminal residue" evidence="2">
    <location>
        <position position="194"/>
    </location>
</feature>
<dbReference type="InterPro" id="IPR020556">
    <property type="entry name" value="Amidase_CS"/>
</dbReference>
<name>K1TN78_9ZZZZ</name>
<organism evidence="2">
    <name type="scientific">human gut metagenome</name>
    <dbReference type="NCBI Taxonomy" id="408170"/>
    <lineage>
        <taxon>unclassified sequences</taxon>
        <taxon>metagenomes</taxon>
        <taxon>organismal metagenomes</taxon>
    </lineage>
</organism>
<dbReference type="EMBL" id="AJWY01003686">
    <property type="protein sequence ID" value="EKC74577.1"/>
    <property type="molecule type" value="Genomic_DNA"/>
</dbReference>
<dbReference type="InterPro" id="IPR000120">
    <property type="entry name" value="Amidase"/>
</dbReference>
<feature type="domain" description="Amidase" evidence="1">
    <location>
        <begin position="1"/>
        <end position="194"/>
    </location>
</feature>
<dbReference type="InterPro" id="IPR023631">
    <property type="entry name" value="Amidase_dom"/>
</dbReference>
<dbReference type="GO" id="GO:0016740">
    <property type="term" value="F:transferase activity"/>
    <property type="evidence" value="ECO:0007669"/>
    <property type="project" value="UniProtKB-KW"/>
</dbReference>
<protein>
    <submittedName>
        <fullName evidence="2">Aspartyl/glutamyl-tRNA(Asn/Gln) amidotransferase subunit A</fullName>
    </submittedName>
</protein>
<gene>
    <name evidence="2" type="ORF">LEA_05656</name>
</gene>
<sequence length="194" mass="19900">MDEFAMGGSTQTSAFAKTRNPFDLSRVPGGSSGGSAAVVSAGLAPAALGSDTGGSIRQPASFCGVTGLKPTYGRVSRYGLVAFASSLDQIGPIANSAVDCGTILNVICGKDSRDATSANKPAEDFNAKVGKDIKGMKIALPKEFFADSTDDEVKNAVLAVAKKYEEMGATLVDCSMKSLKYAVSAYYLVASAEA</sequence>
<dbReference type="Pfam" id="PF01425">
    <property type="entry name" value="Amidase"/>
    <property type="match status" value="1"/>
</dbReference>